<dbReference type="SMR" id="A0A8T3CES9"/>
<keyword evidence="2" id="KW-1185">Reference proteome</keyword>
<dbReference type="AlphaFoldDB" id="A0A8T3CES9"/>
<dbReference type="EMBL" id="JAGYWB010000001">
    <property type="protein sequence ID" value="KAI0530890.1"/>
    <property type="molecule type" value="Genomic_DNA"/>
</dbReference>
<organism evidence="1 2">
    <name type="scientific">Dendrobium nobile</name>
    <name type="common">Orchid</name>
    <dbReference type="NCBI Taxonomy" id="94219"/>
    <lineage>
        <taxon>Eukaryota</taxon>
        <taxon>Viridiplantae</taxon>
        <taxon>Streptophyta</taxon>
        <taxon>Embryophyta</taxon>
        <taxon>Tracheophyta</taxon>
        <taxon>Spermatophyta</taxon>
        <taxon>Magnoliopsida</taxon>
        <taxon>Liliopsida</taxon>
        <taxon>Asparagales</taxon>
        <taxon>Orchidaceae</taxon>
        <taxon>Epidendroideae</taxon>
        <taxon>Malaxideae</taxon>
        <taxon>Dendrobiinae</taxon>
        <taxon>Dendrobium</taxon>
    </lineage>
</organism>
<reference evidence="1" key="1">
    <citation type="journal article" date="2022" name="Front. Genet.">
        <title>Chromosome-Scale Assembly of the Dendrobium nobile Genome Provides Insights Into the Molecular Mechanism of the Biosynthesis of the Medicinal Active Ingredient of Dendrobium.</title>
        <authorList>
            <person name="Xu Q."/>
            <person name="Niu S.-C."/>
            <person name="Li K.-L."/>
            <person name="Zheng P.-J."/>
            <person name="Zhang X.-J."/>
            <person name="Jia Y."/>
            <person name="Liu Y."/>
            <person name="Niu Y.-X."/>
            <person name="Yu L.-H."/>
            <person name="Chen D.-F."/>
            <person name="Zhang G.-Q."/>
        </authorList>
    </citation>
    <scope>NUCLEOTIDE SEQUENCE</scope>
    <source>
        <tissue evidence="1">Leaf</tissue>
    </source>
</reference>
<proteinExistence type="predicted"/>
<dbReference type="Proteomes" id="UP000829196">
    <property type="component" value="Unassembled WGS sequence"/>
</dbReference>
<comment type="caution">
    <text evidence="1">The sequence shown here is derived from an EMBL/GenBank/DDBJ whole genome shotgun (WGS) entry which is preliminary data.</text>
</comment>
<accession>A0A8T3CES9</accession>
<sequence length="66" mass="7823">MHWFSSSHLILHERLCRHRKLEEAVTSTEKEKSWSWLGQRKQRLLLFTLGALNPYEWRGAEGRSGS</sequence>
<evidence type="ECO:0000313" key="2">
    <source>
        <dbReference type="Proteomes" id="UP000829196"/>
    </source>
</evidence>
<protein>
    <submittedName>
        <fullName evidence="1">Uncharacterized protein</fullName>
    </submittedName>
</protein>
<evidence type="ECO:0000313" key="1">
    <source>
        <dbReference type="EMBL" id="KAI0530890.1"/>
    </source>
</evidence>
<name>A0A8T3CES9_DENNO</name>
<gene>
    <name evidence="1" type="ORF">KFK09_000438</name>
</gene>